<dbReference type="OrthoDB" id="5678283at2"/>
<comment type="caution">
    <text evidence="3">The sequence shown here is derived from an EMBL/GenBank/DDBJ whole genome shotgun (WGS) entry which is preliminary data.</text>
</comment>
<protein>
    <submittedName>
        <fullName evidence="3">GH3 auxin-responsive promoter family protein</fullName>
    </submittedName>
</protein>
<dbReference type="GO" id="GO:0016881">
    <property type="term" value="F:acid-amino acid ligase activity"/>
    <property type="evidence" value="ECO:0007669"/>
    <property type="project" value="TreeGrafter"/>
</dbReference>
<dbReference type="PANTHER" id="PTHR31901:SF9">
    <property type="entry name" value="GH3 DOMAIN-CONTAINING PROTEIN"/>
    <property type="match status" value="1"/>
</dbReference>
<dbReference type="EMBL" id="VOXD01000013">
    <property type="protein sequence ID" value="TXF89549.1"/>
    <property type="molecule type" value="Genomic_DNA"/>
</dbReference>
<organism evidence="3 4">
    <name type="scientific">Neolewinella aurantiaca</name>
    <dbReference type="NCBI Taxonomy" id="2602767"/>
    <lineage>
        <taxon>Bacteria</taxon>
        <taxon>Pseudomonadati</taxon>
        <taxon>Bacteroidota</taxon>
        <taxon>Saprospiria</taxon>
        <taxon>Saprospirales</taxon>
        <taxon>Lewinellaceae</taxon>
        <taxon>Neolewinella</taxon>
    </lineage>
</organism>
<keyword evidence="4" id="KW-1185">Reference proteome</keyword>
<dbReference type="PANTHER" id="PTHR31901">
    <property type="entry name" value="GH3 DOMAIN-CONTAINING PROTEIN"/>
    <property type="match status" value="1"/>
</dbReference>
<reference evidence="3 4" key="1">
    <citation type="submission" date="2019-08" db="EMBL/GenBank/DDBJ databases">
        <title>Lewinella sp. strain SSH13 Genome sequencing and assembly.</title>
        <authorList>
            <person name="Kim I."/>
        </authorList>
    </citation>
    <scope>NUCLEOTIDE SEQUENCE [LARGE SCALE GENOMIC DNA]</scope>
    <source>
        <strain evidence="3 4">SSH13</strain>
    </source>
</reference>
<dbReference type="GO" id="GO:0005737">
    <property type="term" value="C:cytoplasm"/>
    <property type="evidence" value="ECO:0007669"/>
    <property type="project" value="TreeGrafter"/>
</dbReference>
<proteinExistence type="predicted"/>
<gene>
    <name evidence="3" type="ORF">FUA23_10110</name>
</gene>
<dbReference type="Pfam" id="PF23572">
    <property type="entry name" value="GH3_C"/>
    <property type="match status" value="1"/>
</dbReference>
<sequence>MLLDRVIELGLEAADKFPRRRRAPWPAQERTLKKLLKKARKTTFGRAYGFKGLLEAEDIVAAFQQRVPLVDYNGMFKPWWERVYEGEQDITWPGGTEYFAMSSGTSDANTKYIPVTESTVKSISRGAFRMFASFPDYGLSEDVYTASWLAIGGTTQLTRQGRRRFGYLSGINAREQPLWARGFYKPGRRIARIEAFDDRVEEIARNAHKWNIGIIVGIPHWVQITLERILEIHNIEHISEIWPDLELFVSGGADYKAYVKSFDRLIGHPIKYMNTYLASEGMFAFQRSADAQGMQLLLDNGIFYEFVPFNDLNFDDEGNLRPGARALTLREVERDKEYAMLTTSCSGAWRYMVGDTVRFLDVENAVITISGRTKHYINLVTEHLTVDNMNAGVVAVEHALNVRIPEFTIIPVKEDQYVAHEWYLGSKDELDAETILPVLDAALGEVNDDYKSERKTLLQIKVNTVPLGHFYEWQRLSGQVNGQSKIPRVLKGAAKDRWLELVKGAKKS</sequence>
<feature type="domain" description="GH3 C-terminal" evidence="2">
    <location>
        <begin position="397"/>
        <end position="491"/>
    </location>
</feature>
<dbReference type="Pfam" id="PF03321">
    <property type="entry name" value="GH3"/>
    <property type="match status" value="1"/>
</dbReference>
<evidence type="ECO:0000313" key="3">
    <source>
        <dbReference type="EMBL" id="TXF89549.1"/>
    </source>
</evidence>
<dbReference type="AlphaFoldDB" id="A0A5C7FI91"/>
<dbReference type="InterPro" id="IPR004993">
    <property type="entry name" value="GH3"/>
</dbReference>
<dbReference type="InterPro" id="IPR055378">
    <property type="entry name" value="GH3_C"/>
</dbReference>
<dbReference type="Proteomes" id="UP000321907">
    <property type="component" value="Unassembled WGS sequence"/>
</dbReference>
<evidence type="ECO:0000259" key="1">
    <source>
        <dbReference type="Pfam" id="PF23571"/>
    </source>
</evidence>
<name>A0A5C7FI91_9BACT</name>
<dbReference type="Pfam" id="PF23571">
    <property type="entry name" value="GH3_M"/>
    <property type="match status" value="1"/>
</dbReference>
<feature type="domain" description="GH3 middle" evidence="1">
    <location>
        <begin position="296"/>
        <end position="364"/>
    </location>
</feature>
<dbReference type="InterPro" id="IPR055377">
    <property type="entry name" value="GH3_M"/>
</dbReference>
<evidence type="ECO:0000313" key="4">
    <source>
        <dbReference type="Proteomes" id="UP000321907"/>
    </source>
</evidence>
<dbReference type="RefSeq" id="WP_147930623.1">
    <property type="nucleotide sequence ID" value="NZ_VOXD01000013.1"/>
</dbReference>
<evidence type="ECO:0000259" key="2">
    <source>
        <dbReference type="Pfam" id="PF23572"/>
    </source>
</evidence>
<accession>A0A5C7FI91</accession>